<evidence type="ECO:0000256" key="1">
    <source>
        <dbReference type="ARBA" id="ARBA00008072"/>
    </source>
</evidence>
<dbReference type="AlphaFoldDB" id="A0AAN7VP18"/>
<dbReference type="InterPro" id="IPR013154">
    <property type="entry name" value="ADH-like_N"/>
</dbReference>
<organism evidence="5 6">
    <name type="scientific">Elasticomyces elasticus</name>
    <dbReference type="NCBI Taxonomy" id="574655"/>
    <lineage>
        <taxon>Eukaryota</taxon>
        <taxon>Fungi</taxon>
        <taxon>Dikarya</taxon>
        <taxon>Ascomycota</taxon>
        <taxon>Pezizomycotina</taxon>
        <taxon>Dothideomycetes</taxon>
        <taxon>Dothideomycetidae</taxon>
        <taxon>Mycosphaerellales</taxon>
        <taxon>Teratosphaeriaceae</taxon>
        <taxon>Elasticomyces</taxon>
    </lineage>
</organism>
<feature type="domain" description="Enoyl reductase (ER)" evidence="4">
    <location>
        <begin position="12"/>
        <end position="343"/>
    </location>
</feature>
<evidence type="ECO:0000313" key="5">
    <source>
        <dbReference type="EMBL" id="KAK5694026.1"/>
    </source>
</evidence>
<dbReference type="InterPro" id="IPR013149">
    <property type="entry name" value="ADH-like_C"/>
</dbReference>
<evidence type="ECO:0000313" key="6">
    <source>
        <dbReference type="Proteomes" id="UP001310594"/>
    </source>
</evidence>
<dbReference type="Gene3D" id="3.90.180.10">
    <property type="entry name" value="Medium-chain alcohol dehydrogenases, catalytic domain"/>
    <property type="match status" value="1"/>
</dbReference>
<sequence length="346" mass="36187">MANQAAWFHEKGGPFTVGEAPMPQPAANEIIIRSHAIAFNPADAVVWKTGLFVTEWPAVVGCDVAGIVAAVGEEMGDDFKIGDRVLAAPNWSAKDRINKGSGQLYCAAVRGLIAILPDTVSFTDGCVLPAAMATAASMLYQKGNLELALPKLDVTSNGNSSMLLVWAGSSSVGSCAVQLAVAAGFEVATTCSSHNFEYCRDLGATFVFDHASPTVVDDIVAALRGKPFAGAFDAVMYPESIIKSAQIAHKLDGKKQVATVLPPMAASHVPAGLPENVIISFCYSTTISEDEVGPAIFGWLTEALAKGLIRCKPDPVIIGQGLESVQAAVERMEKGVSAAKLVVELP</sequence>
<dbReference type="SUPFAM" id="SSF50129">
    <property type="entry name" value="GroES-like"/>
    <property type="match status" value="1"/>
</dbReference>
<dbReference type="SMART" id="SM00829">
    <property type="entry name" value="PKS_ER"/>
    <property type="match status" value="1"/>
</dbReference>
<keyword evidence="3" id="KW-0560">Oxidoreductase</keyword>
<dbReference type="InterPro" id="IPR011032">
    <property type="entry name" value="GroES-like_sf"/>
</dbReference>
<evidence type="ECO:0000256" key="3">
    <source>
        <dbReference type="ARBA" id="ARBA00023002"/>
    </source>
</evidence>
<dbReference type="Gene3D" id="3.40.50.720">
    <property type="entry name" value="NAD(P)-binding Rossmann-like Domain"/>
    <property type="match status" value="1"/>
</dbReference>
<reference evidence="5" key="1">
    <citation type="submission" date="2023-08" db="EMBL/GenBank/DDBJ databases">
        <title>Black Yeasts Isolated from many extreme environments.</title>
        <authorList>
            <person name="Coleine C."/>
            <person name="Stajich J.E."/>
            <person name="Selbmann L."/>
        </authorList>
    </citation>
    <scope>NUCLEOTIDE SEQUENCE</scope>
    <source>
        <strain evidence="5">CCFEE 5810</strain>
    </source>
</reference>
<dbReference type="Pfam" id="PF08240">
    <property type="entry name" value="ADH_N"/>
    <property type="match status" value="1"/>
</dbReference>
<dbReference type="Pfam" id="PF00107">
    <property type="entry name" value="ADH_zinc_N"/>
    <property type="match status" value="1"/>
</dbReference>
<proteinExistence type="inferred from homology"/>
<dbReference type="InterPro" id="IPR020843">
    <property type="entry name" value="ER"/>
</dbReference>
<dbReference type="GO" id="GO:0016651">
    <property type="term" value="F:oxidoreductase activity, acting on NAD(P)H"/>
    <property type="evidence" value="ECO:0007669"/>
    <property type="project" value="InterPro"/>
</dbReference>
<dbReference type="PANTHER" id="PTHR45348">
    <property type="entry name" value="HYPOTHETICAL OXIDOREDUCTASE (EUROFUNG)"/>
    <property type="match status" value="1"/>
</dbReference>
<evidence type="ECO:0000259" key="4">
    <source>
        <dbReference type="SMART" id="SM00829"/>
    </source>
</evidence>
<comment type="similarity">
    <text evidence="1">Belongs to the zinc-containing alcohol dehydrogenase family.</text>
</comment>
<comment type="caution">
    <text evidence="5">The sequence shown here is derived from an EMBL/GenBank/DDBJ whole genome shotgun (WGS) entry which is preliminary data.</text>
</comment>
<dbReference type="InterPro" id="IPR036291">
    <property type="entry name" value="NAD(P)-bd_dom_sf"/>
</dbReference>
<accession>A0AAN7VP18</accession>
<dbReference type="Proteomes" id="UP001310594">
    <property type="component" value="Unassembled WGS sequence"/>
</dbReference>
<dbReference type="InterPro" id="IPR047122">
    <property type="entry name" value="Trans-enoyl_RdTase-like"/>
</dbReference>
<evidence type="ECO:0000256" key="2">
    <source>
        <dbReference type="ARBA" id="ARBA00011245"/>
    </source>
</evidence>
<dbReference type="SUPFAM" id="SSF51735">
    <property type="entry name" value="NAD(P)-binding Rossmann-fold domains"/>
    <property type="match status" value="1"/>
</dbReference>
<dbReference type="EMBL" id="JAVRQU010000016">
    <property type="protein sequence ID" value="KAK5694026.1"/>
    <property type="molecule type" value="Genomic_DNA"/>
</dbReference>
<gene>
    <name evidence="5" type="ORF">LTR97_009644</name>
</gene>
<name>A0AAN7VP18_9PEZI</name>
<comment type="subunit">
    <text evidence="2">Monomer.</text>
</comment>
<dbReference type="PANTHER" id="PTHR45348:SF2">
    <property type="entry name" value="ZINC-TYPE ALCOHOL DEHYDROGENASE-LIKE PROTEIN C2E1P3.01"/>
    <property type="match status" value="1"/>
</dbReference>
<dbReference type="CDD" id="cd08249">
    <property type="entry name" value="enoyl_reductase_like"/>
    <property type="match status" value="1"/>
</dbReference>
<protein>
    <recommendedName>
        <fullName evidence="4">Enoyl reductase (ER) domain-containing protein</fullName>
    </recommendedName>
</protein>